<dbReference type="EMBL" id="JANJQO010000075">
    <property type="protein sequence ID" value="KAJ2982459.1"/>
    <property type="molecule type" value="Genomic_DNA"/>
</dbReference>
<evidence type="ECO:0000313" key="1">
    <source>
        <dbReference type="EMBL" id="KAJ2982459.1"/>
    </source>
</evidence>
<reference evidence="1" key="1">
    <citation type="submission" date="2022-08" db="EMBL/GenBank/DDBJ databases">
        <title>Genome Sequence of Lecanicillium fungicola.</title>
        <authorList>
            <person name="Buettner E."/>
        </authorList>
    </citation>
    <scope>NUCLEOTIDE SEQUENCE</scope>
    <source>
        <strain evidence="1">Babe33</strain>
    </source>
</reference>
<name>A0ACC1NU66_9HYPO</name>
<protein>
    <submittedName>
        <fullName evidence="1">Uncharacterized protein</fullName>
    </submittedName>
</protein>
<organism evidence="1 2">
    <name type="scientific">Zarea fungicola</name>
    <dbReference type="NCBI Taxonomy" id="93591"/>
    <lineage>
        <taxon>Eukaryota</taxon>
        <taxon>Fungi</taxon>
        <taxon>Dikarya</taxon>
        <taxon>Ascomycota</taxon>
        <taxon>Pezizomycotina</taxon>
        <taxon>Sordariomycetes</taxon>
        <taxon>Hypocreomycetidae</taxon>
        <taxon>Hypocreales</taxon>
        <taxon>Cordycipitaceae</taxon>
        <taxon>Zarea</taxon>
    </lineage>
</organism>
<evidence type="ECO:0000313" key="2">
    <source>
        <dbReference type="Proteomes" id="UP001143910"/>
    </source>
</evidence>
<proteinExistence type="predicted"/>
<comment type="caution">
    <text evidence="1">The sequence shown here is derived from an EMBL/GenBank/DDBJ whole genome shotgun (WGS) entry which is preliminary data.</text>
</comment>
<keyword evidence="2" id="KW-1185">Reference proteome</keyword>
<accession>A0ACC1NU66</accession>
<gene>
    <name evidence="1" type="ORF">NQ176_g1369</name>
</gene>
<dbReference type="Proteomes" id="UP001143910">
    <property type="component" value="Unassembled WGS sequence"/>
</dbReference>
<sequence>MPSTNSPESAFESDSEASARVITEDIEKPSLDERSYLYHSLSNMARFLLVHDPNTVEAAVCVSVGAGLFNDPIGGKGIAHAVEHASHLGSKQFPAEDEYDRYIIANGGTHDAVTYDSHTMFYFSINARPENGEEPTVTNPSPLFGGLDRLSAFLADPLFLAESVKSALNSIQSEFDTLIQQDGCWAMYQLDGSLSNPNHPRSTSGPGNKESLGSANVQKMIVEFYEKFYSSNLMTVVIVCREPLDLLQELAIRFFSRIDNKNLPENCWTEPFTESELGIQWFAKPLQDIKQLSLAFPFINGEGLNESEPATYISHLLGHKGPGSIMVYLANRGWAGDIEARYNAICRGSDGTFEIKIELTDEGVQNYKKIVKVCFTYLALLRELPPQRWIFDEIKCMEDINFKFSANMPALDFAKKISAAMQNPLQRRWLVRGSLPSKFNAEAISNALKQLRPESLRLSVVSRHMPIDVDYKEEWMQEKWFRTEYQVQRIPREFMAELQAAVSASASDRSSELHLPHKNQFLPTKLEVEKNDVAEPAVPTPLLQHHGGTARIWYKRDNAFLSPKSVVIIGLMNPIVNATAKGRVKSALFINLVKGACGEFAHAAMIAGLKYNLYQEDHGLTLKMSGYNEKLPMLLLQLVEKMFNFDIQQDSFNIAKECLAGEYENSQLVNPFNRAPDYLGLLTLELHHTAEEHAAALQDITIDAVRAFKEQFFAQMYTEVYVHGNLHRDDVTQMTDLLAKGFKAKLRSRDHLPIIRSFALPPGSNFVYKRLYKAPGVFDHCACAYFPTGDISSHRINAMTKLAGKMLRQVAFHQLRTINQLGYALYAGEPFFGATFGLIVAIQSKLEPESIDCHFETTFVQLIQTLREMSGEEFECHKRSIISNLTYQETRLGKRAKILWTHICEGDYDFGHRQLVAAEVESLTQDEMFNFIYETLHPSSNSRTRVAIYIYSFAASERDRKIAEALKTAGYVNVPAADRKSLDLVRAHLQAKHEPTEADLNSVLALLKEQGLAQTVPPEDSHDSFADGGKSTLSDAQVVEDLRLLRSSFKTSVERPVKQLSEFQDIDAKV</sequence>